<dbReference type="AlphaFoldDB" id="A0A178I0D9"/>
<dbReference type="STRING" id="1770058.A3840_06765"/>
<dbReference type="Proteomes" id="UP000078389">
    <property type="component" value="Unassembled WGS sequence"/>
</dbReference>
<gene>
    <name evidence="2" type="ORF">A3840_06765</name>
</gene>
<dbReference type="RefSeq" id="WP_067453828.1">
    <property type="nucleotide sequence ID" value="NZ_LVVY01000072.1"/>
</dbReference>
<evidence type="ECO:0000313" key="3">
    <source>
        <dbReference type="Proteomes" id="UP000078389"/>
    </source>
</evidence>
<evidence type="ECO:0000313" key="2">
    <source>
        <dbReference type="EMBL" id="OAM78200.1"/>
    </source>
</evidence>
<organism evidence="2 3">
    <name type="scientific">Devosia elaeis</name>
    <dbReference type="NCBI Taxonomy" id="1770058"/>
    <lineage>
        <taxon>Bacteria</taxon>
        <taxon>Pseudomonadati</taxon>
        <taxon>Pseudomonadota</taxon>
        <taxon>Alphaproteobacteria</taxon>
        <taxon>Hyphomicrobiales</taxon>
        <taxon>Devosiaceae</taxon>
        <taxon>Devosia</taxon>
    </lineage>
</organism>
<reference evidence="2 3" key="1">
    <citation type="submission" date="2016-03" db="EMBL/GenBank/DDBJ databases">
        <title>Genome sequencing of Devosia sp. S37.</title>
        <authorList>
            <person name="Mohd Nor M."/>
        </authorList>
    </citation>
    <scope>NUCLEOTIDE SEQUENCE [LARGE SCALE GENOMIC DNA]</scope>
    <source>
        <strain evidence="2 3">S37</strain>
    </source>
</reference>
<dbReference type="OrthoDB" id="8410940at2"/>
<evidence type="ECO:0000256" key="1">
    <source>
        <dbReference type="SAM" id="Phobius"/>
    </source>
</evidence>
<sequence length="340" mass="38150">MGRFKAGDRVKILAGHPYIGVGTEGDYVGRANRGYRGKHNVRVTYEDGATSELTFKGRELELIDAPAAQVPPETWEPKVGDRVRRVRHTGIISNCPIGHETTITRLLSHGRGFWYEGKDGSEQNSSRPDDWEVIPSFTIEAGRFYRTRDGRKVGPMRHSNRASFEEGANGESYPYYADGYTYTDAGRCHWNPKEDHRSDLVAEWVDEPEELEAVEAEVKELLRAAPEPAAWPRDECSKLHRMGDPRGHLCCNLRCHCCRGWILASRRHMGRRSWNGRADMGRRLSGASMNPALNSLLRPAPYNPFSNTLHPPRRALRTALVAALAGAVVAFVAGVILWSF</sequence>
<keyword evidence="1" id="KW-0812">Transmembrane</keyword>
<name>A0A178I0D9_9HYPH</name>
<keyword evidence="1" id="KW-0472">Membrane</keyword>
<feature type="transmembrane region" description="Helical" evidence="1">
    <location>
        <begin position="319"/>
        <end position="338"/>
    </location>
</feature>
<dbReference type="EMBL" id="LVVY01000072">
    <property type="protein sequence ID" value="OAM78200.1"/>
    <property type="molecule type" value="Genomic_DNA"/>
</dbReference>
<proteinExistence type="predicted"/>
<keyword evidence="1" id="KW-1133">Transmembrane helix</keyword>
<protein>
    <submittedName>
        <fullName evidence="2">Uncharacterized protein</fullName>
    </submittedName>
</protein>
<accession>A0A178I0D9</accession>
<comment type="caution">
    <text evidence="2">The sequence shown here is derived from an EMBL/GenBank/DDBJ whole genome shotgun (WGS) entry which is preliminary data.</text>
</comment>
<keyword evidence="3" id="KW-1185">Reference proteome</keyword>